<dbReference type="Proteomes" id="UP000034600">
    <property type="component" value="Unassembled WGS sequence"/>
</dbReference>
<proteinExistence type="predicted"/>
<dbReference type="EMBL" id="LCPO01000002">
    <property type="protein sequence ID" value="KKU99296.1"/>
    <property type="molecule type" value="Genomic_DNA"/>
</dbReference>
<accession>A0A0G1UZ02</accession>
<reference evidence="1 2" key="1">
    <citation type="journal article" date="2015" name="Nature">
        <title>rRNA introns, odd ribosomes, and small enigmatic genomes across a large radiation of phyla.</title>
        <authorList>
            <person name="Brown C.T."/>
            <person name="Hug L.A."/>
            <person name="Thomas B.C."/>
            <person name="Sharon I."/>
            <person name="Castelle C.J."/>
            <person name="Singh A."/>
            <person name="Wilkins M.J."/>
            <person name="Williams K.H."/>
            <person name="Banfield J.F."/>
        </authorList>
    </citation>
    <scope>NUCLEOTIDE SEQUENCE [LARGE SCALE GENOMIC DNA]</scope>
</reference>
<sequence>MDSSNRVQLLTEGLQVNPGDLSPEERVRVMRYWINGGRTYFQYLPTFRPLRDRIGSSQESDRTRRPVGDNVVNLEFKENAWGGGVDSRLRVADIKRLQYSLDGNIELRTTILLSERGLFLLEQMRLELTRVDGFIHETLRGYTGRLLCDADVVQHESTSSFFEETLRIIVESMRRAGQDKVDWGKVLLYRADQMQERLGTAVRW</sequence>
<organism evidence="1 2">
    <name type="scientific">Candidatus Jorgensenbacteria bacterium GW2011_GWC1_48_8</name>
    <dbReference type="NCBI Taxonomy" id="1618666"/>
    <lineage>
        <taxon>Bacteria</taxon>
        <taxon>Candidatus Joergenseniibacteriota</taxon>
    </lineage>
</organism>
<gene>
    <name evidence="1" type="ORF">UY32_C0002G0032</name>
</gene>
<dbReference type="AlphaFoldDB" id="A0A0G1UZ02"/>
<evidence type="ECO:0000313" key="1">
    <source>
        <dbReference type="EMBL" id="KKU99296.1"/>
    </source>
</evidence>
<protein>
    <submittedName>
        <fullName evidence="1">Uncharacterized protein</fullName>
    </submittedName>
</protein>
<comment type="caution">
    <text evidence="1">The sequence shown here is derived from an EMBL/GenBank/DDBJ whole genome shotgun (WGS) entry which is preliminary data.</text>
</comment>
<name>A0A0G1UZ02_9BACT</name>
<evidence type="ECO:0000313" key="2">
    <source>
        <dbReference type="Proteomes" id="UP000034600"/>
    </source>
</evidence>